<feature type="transmembrane region" description="Helical" evidence="2">
    <location>
        <begin position="145"/>
        <end position="165"/>
    </location>
</feature>
<keyword evidence="5" id="KW-1185">Reference proteome</keyword>
<evidence type="ECO:0000313" key="5">
    <source>
        <dbReference type="Proteomes" id="UP001489004"/>
    </source>
</evidence>
<gene>
    <name evidence="4" type="ORF">WJX72_004549</name>
</gene>
<dbReference type="AlphaFoldDB" id="A0AAW1R748"/>
<proteinExistence type="predicted"/>
<evidence type="ECO:0000313" key="4">
    <source>
        <dbReference type="EMBL" id="KAK9829221.1"/>
    </source>
</evidence>
<organism evidence="4 5">
    <name type="scientific">[Myrmecia] bisecta</name>
    <dbReference type="NCBI Taxonomy" id="41462"/>
    <lineage>
        <taxon>Eukaryota</taxon>
        <taxon>Viridiplantae</taxon>
        <taxon>Chlorophyta</taxon>
        <taxon>core chlorophytes</taxon>
        <taxon>Trebouxiophyceae</taxon>
        <taxon>Trebouxiales</taxon>
        <taxon>Trebouxiaceae</taxon>
        <taxon>Myrmecia</taxon>
    </lineage>
</organism>
<reference evidence="4 5" key="1">
    <citation type="journal article" date="2024" name="Nat. Commun.">
        <title>Phylogenomics reveals the evolutionary origins of lichenization in chlorophyte algae.</title>
        <authorList>
            <person name="Puginier C."/>
            <person name="Libourel C."/>
            <person name="Otte J."/>
            <person name="Skaloud P."/>
            <person name="Haon M."/>
            <person name="Grisel S."/>
            <person name="Petersen M."/>
            <person name="Berrin J.G."/>
            <person name="Delaux P.M."/>
            <person name="Dal Grande F."/>
            <person name="Keller J."/>
        </authorList>
    </citation>
    <scope>NUCLEOTIDE SEQUENCE [LARGE SCALE GENOMIC DNA]</scope>
    <source>
        <strain evidence="4 5">SAG 2043</strain>
    </source>
</reference>
<sequence>MLQGSCASTSGVQYLSSISSKTRPKVGAPRYPGSRCKIKGQATNSTNGDDTSQVLEAAIRKAYDSGYQAGYTAGVQVRVDVRLDGQAESEALAGKQPGLQSEEPDSLLRSAVKGLVWRVFSTAVTVTVVLVILKDSVKVDQALQFGAIEFMAKFLIYFIHERLWAQIKFK</sequence>
<accession>A0AAW1R748</accession>
<keyword evidence="2" id="KW-1133">Transmembrane helix</keyword>
<keyword evidence="2" id="KW-0812">Transmembrane</keyword>
<keyword evidence="2" id="KW-0472">Membrane</keyword>
<protein>
    <recommendedName>
        <fullName evidence="3">DUF2061 domain-containing protein</fullName>
    </recommendedName>
</protein>
<dbReference type="EMBL" id="JALJOR010000001">
    <property type="protein sequence ID" value="KAK9829221.1"/>
    <property type="molecule type" value="Genomic_DNA"/>
</dbReference>
<evidence type="ECO:0000259" key="3">
    <source>
        <dbReference type="Pfam" id="PF09834"/>
    </source>
</evidence>
<dbReference type="InterPro" id="IPR018638">
    <property type="entry name" value="DUF2061_membrane"/>
</dbReference>
<dbReference type="Proteomes" id="UP001489004">
    <property type="component" value="Unassembled WGS sequence"/>
</dbReference>
<dbReference type="Pfam" id="PF09834">
    <property type="entry name" value="DUF2061"/>
    <property type="match status" value="1"/>
</dbReference>
<name>A0AAW1R748_9CHLO</name>
<feature type="domain" description="DUF2061" evidence="3">
    <location>
        <begin position="112"/>
        <end position="165"/>
    </location>
</feature>
<feature type="transmembrane region" description="Helical" evidence="2">
    <location>
        <begin position="115"/>
        <end position="133"/>
    </location>
</feature>
<evidence type="ECO:0000256" key="1">
    <source>
        <dbReference type="SAM" id="MobiDB-lite"/>
    </source>
</evidence>
<feature type="region of interest" description="Disordered" evidence="1">
    <location>
        <begin position="21"/>
        <end position="49"/>
    </location>
</feature>
<comment type="caution">
    <text evidence="4">The sequence shown here is derived from an EMBL/GenBank/DDBJ whole genome shotgun (WGS) entry which is preliminary data.</text>
</comment>
<evidence type="ECO:0000256" key="2">
    <source>
        <dbReference type="SAM" id="Phobius"/>
    </source>
</evidence>